<comment type="caution">
    <text evidence="5">The sequence shown here is derived from an EMBL/GenBank/DDBJ whole genome shotgun (WGS) entry which is preliminary data.</text>
</comment>
<dbReference type="InterPro" id="IPR057683">
    <property type="entry name" value="DUF7923"/>
</dbReference>
<protein>
    <recommendedName>
        <fullName evidence="4">C3H1-type domain-containing protein</fullName>
    </recommendedName>
</protein>
<accession>A0A9N9W2N8</accession>
<dbReference type="Proteomes" id="UP000775872">
    <property type="component" value="Unassembled WGS sequence"/>
</dbReference>
<dbReference type="PROSITE" id="PS50103">
    <property type="entry name" value="ZF_C3H1"/>
    <property type="match status" value="1"/>
</dbReference>
<dbReference type="Pfam" id="PF25543">
    <property type="entry name" value="zf-CCCH_tandem"/>
    <property type="match status" value="1"/>
</dbReference>
<name>A0A9N9W2N8_9HYPO</name>
<dbReference type="Gene3D" id="4.10.1000.10">
    <property type="entry name" value="Zinc finger, CCCH-type"/>
    <property type="match status" value="1"/>
</dbReference>
<keyword evidence="6" id="KW-1185">Reference proteome</keyword>
<dbReference type="EMBL" id="CABFOC020000002">
    <property type="protein sequence ID" value="CAH0041041.1"/>
    <property type="molecule type" value="Genomic_DNA"/>
</dbReference>
<feature type="domain" description="C3H1-type" evidence="4">
    <location>
        <begin position="386"/>
        <end position="414"/>
    </location>
</feature>
<evidence type="ECO:0000256" key="3">
    <source>
        <dbReference type="SAM" id="MobiDB-lite"/>
    </source>
</evidence>
<proteinExistence type="predicted"/>
<feature type="region of interest" description="Disordered" evidence="3">
    <location>
        <begin position="280"/>
        <end position="371"/>
    </location>
</feature>
<dbReference type="InterPro" id="IPR000571">
    <property type="entry name" value="Znf_CCCH"/>
</dbReference>
<organism evidence="5 6">
    <name type="scientific">Clonostachys solani</name>
    <dbReference type="NCBI Taxonomy" id="160281"/>
    <lineage>
        <taxon>Eukaryota</taxon>
        <taxon>Fungi</taxon>
        <taxon>Dikarya</taxon>
        <taxon>Ascomycota</taxon>
        <taxon>Pezizomycotina</taxon>
        <taxon>Sordariomycetes</taxon>
        <taxon>Hypocreomycetidae</taxon>
        <taxon>Hypocreales</taxon>
        <taxon>Bionectriaceae</taxon>
        <taxon>Clonostachys</taxon>
    </lineage>
</organism>
<dbReference type="AlphaFoldDB" id="A0A9N9W2N8"/>
<keyword evidence="1" id="KW-0862">Zinc</keyword>
<dbReference type="Pfam" id="PF25540">
    <property type="entry name" value="DUF7923"/>
    <property type="match status" value="1"/>
</dbReference>
<evidence type="ECO:0000256" key="2">
    <source>
        <dbReference type="SAM" id="Coils"/>
    </source>
</evidence>
<feature type="zinc finger region" description="C3H1-type" evidence="1">
    <location>
        <begin position="386"/>
        <end position="414"/>
    </location>
</feature>
<dbReference type="PANTHER" id="PTHR37543:SF1">
    <property type="entry name" value="CCCH ZINC FINGER DNA BINDING PROTEIN (AFU_ORTHOLOGUE AFUA_5G12760)"/>
    <property type="match status" value="1"/>
</dbReference>
<keyword evidence="1" id="KW-0863">Zinc-finger</keyword>
<reference evidence="5" key="1">
    <citation type="submission" date="2021-10" db="EMBL/GenBank/DDBJ databases">
        <authorList>
            <person name="Piombo E."/>
        </authorList>
    </citation>
    <scope>NUCLEOTIDE SEQUENCE</scope>
</reference>
<sequence length="483" mass="53793">MAPETESTEFIQRFHDIQFNQDASNKLIKNVSEAHLLKDLIAYCKHVETLTSENLRLSKENDGLNTDLAGAAESRRQLQQRAQVYENEYFRLRQGHISNPYIAILIDGDGLVFQEKFVKGGVEGGKKAAQALRDAVAEQCNEMEISAKIVTSIRTLSKALIQDGVIEHWAELKDFTLGFTQSQPSFEFIDMGCDRESAEIKIKETTKWHLHNLNCQQVLLGISHEASYAPFLNDILQNELARQRVTVLEGVPTVKELVATRVNVFRMKNDIFRSDRLPDINAASPVESSPDLSRAVPPALTPPASASTASPFSSYADMAQKVKPASPPPQITLPLAPRSASVNPRSKQASQRPQTPQQPKWNPGPRGYDEPIDVNPVVLETVKKRKDSSKLCNNHFLRGPCTKGDGCTFVHKYRPTPDEIDAIAFLTRLNPCTLGQSCEAEECIYGHHCPSVKDNTCTHPFCKFPISCHPPGTKFKNAHIDKN</sequence>
<dbReference type="Pfam" id="PF25542">
    <property type="entry name" value="zf-CCCH_12"/>
    <property type="match status" value="1"/>
</dbReference>
<dbReference type="OrthoDB" id="3512845at2759"/>
<dbReference type="GO" id="GO:0008270">
    <property type="term" value="F:zinc ion binding"/>
    <property type="evidence" value="ECO:0007669"/>
    <property type="project" value="UniProtKB-KW"/>
</dbReference>
<keyword evidence="2" id="KW-0175">Coiled coil</keyword>
<dbReference type="PANTHER" id="PTHR37543">
    <property type="entry name" value="CCCH ZINC FINGER DNA BINDING PROTEIN (AFU_ORTHOLOGUE AFUA_5G12760)"/>
    <property type="match status" value="1"/>
</dbReference>
<feature type="coiled-coil region" evidence="2">
    <location>
        <begin position="68"/>
        <end position="95"/>
    </location>
</feature>
<evidence type="ECO:0000313" key="6">
    <source>
        <dbReference type="Proteomes" id="UP000775872"/>
    </source>
</evidence>
<feature type="compositionally biased region" description="Polar residues" evidence="3">
    <location>
        <begin position="340"/>
        <end position="360"/>
    </location>
</feature>
<evidence type="ECO:0000256" key="1">
    <source>
        <dbReference type="PROSITE-ProRule" id="PRU00723"/>
    </source>
</evidence>
<dbReference type="InterPro" id="IPR057654">
    <property type="entry name" value="Znf-CCCH_tandem"/>
</dbReference>
<evidence type="ECO:0000259" key="4">
    <source>
        <dbReference type="PROSITE" id="PS50103"/>
    </source>
</evidence>
<keyword evidence="1" id="KW-0479">Metal-binding</keyword>
<evidence type="ECO:0000313" key="5">
    <source>
        <dbReference type="EMBL" id="CAH0041041.1"/>
    </source>
</evidence>
<feature type="compositionally biased region" description="Low complexity" evidence="3">
    <location>
        <begin position="295"/>
        <end position="314"/>
    </location>
</feature>
<gene>
    <name evidence="5" type="ORF">CSOL1703_00004136</name>
</gene>